<keyword evidence="1" id="KW-0813">Transport</keyword>
<reference evidence="6" key="2">
    <citation type="journal article" date="2019" name="BMC Genomics">
        <title>Complete genome sequence analysis of the thermoacidophilic verrucomicrobial methanotroph 'Candidatus Methylacidiphilum kamchatkense' strain Kam1 and comparison with its closest relatives.</title>
        <authorList>
            <person name="Kruse T."/>
            <person name="Ratnadevi C.M."/>
            <person name="Erikstad H.A."/>
            <person name="Birkeland N.K."/>
        </authorList>
    </citation>
    <scope>NUCLEOTIDE SEQUENCE</scope>
    <source>
        <strain evidence="6">Kam1</strain>
    </source>
</reference>
<dbReference type="PROSITE" id="PS50893">
    <property type="entry name" value="ABC_TRANSPORTER_2"/>
    <property type="match status" value="1"/>
</dbReference>
<evidence type="ECO:0000313" key="5">
    <source>
        <dbReference type="EMBL" id="KIE58202.1"/>
    </source>
</evidence>
<reference evidence="8" key="3">
    <citation type="submission" date="2019-03" db="EMBL/GenBank/DDBJ databases">
        <title>Complete genome of Methylacidiphilum kamchatkense Kam1.</title>
        <authorList>
            <person name="Kruse T."/>
            <person name="Murarilal Ratnadevi C."/>
            <person name="Erikstad H.-A."/>
            <person name="Birkeland N.-K."/>
        </authorList>
    </citation>
    <scope>NUCLEOTIDE SEQUENCE [LARGE SCALE GENOMIC DNA]</scope>
    <source>
        <strain evidence="8">kam1</strain>
    </source>
</reference>
<dbReference type="AlphaFoldDB" id="A0A0C1RJF2"/>
<dbReference type="EMBL" id="CP037899">
    <property type="protein sequence ID" value="QDQ42093.1"/>
    <property type="molecule type" value="Genomic_DNA"/>
</dbReference>
<dbReference type="PROSITE" id="PS00211">
    <property type="entry name" value="ABC_TRANSPORTER_1"/>
    <property type="match status" value="1"/>
</dbReference>
<keyword evidence="2" id="KW-0547">Nucleotide-binding</keyword>
<reference evidence="5 7" key="1">
    <citation type="submission" date="2014-08" db="EMBL/GenBank/DDBJ databases">
        <title>Methylacidiphilum kamchatkense strain Kam1 draft genome sequence.</title>
        <authorList>
            <person name="Birkeland N.-K."/>
            <person name="Erikstad H.A."/>
        </authorList>
    </citation>
    <scope>NUCLEOTIDE SEQUENCE [LARGE SCALE GENOMIC DNA]</scope>
    <source>
        <strain evidence="5 7">Kam1</strain>
    </source>
</reference>
<dbReference type="InterPro" id="IPR003593">
    <property type="entry name" value="AAA+_ATPase"/>
</dbReference>
<dbReference type="PANTHER" id="PTHR43023">
    <property type="entry name" value="PROTEIN TRIGALACTOSYLDIACYLGLYCEROL 3, CHLOROPLASTIC"/>
    <property type="match status" value="1"/>
</dbReference>
<evidence type="ECO:0000256" key="1">
    <source>
        <dbReference type="ARBA" id="ARBA00022448"/>
    </source>
</evidence>
<dbReference type="SUPFAM" id="SSF52540">
    <property type="entry name" value="P-loop containing nucleoside triphosphate hydrolases"/>
    <property type="match status" value="1"/>
</dbReference>
<dbReference type="InterPro" id="IPR003439">
    <property type="entry name" value="ABC_transporter-like_ATP-bd"/>
</dbReference>
<protein>
    <submittedName>
        <fullName evidence="5">ABC transporter</fullName>
    </submittedName>
    <submittedName>
        <fullName evidence="6">Phospholipid/cholesterol/gamma-HCH transport system ATP-binding protein</fullName>
    </submittedName>
</protein>
<proteinExistence type="predicted"/>
<dbReference type="InterPro" id="IPR017871">
    <property type="entry name" value="ABC_transporter-like_CS"/>
</dbReference>
<gene>
    <name evidence="5" type="ORF">A946_08465</name>
    <name evidence="6" type="ORF">kam1_851</name>
</gene>
<dbReference type="RefSeq" id="WP_039721811.1">
    <property type="nucleotide sequence ID" value="NZ_CP037899.1"/>
</dbReference>
<dbReference type="STRING" id="1202785.A946_08465"/>
<evidence type="ECO:0000313" key="6">
    <source>
        <dbReference type="EMBL" id="QDQ42093.1"/>
    </source>
</evidence>
<dbReference type="EMBL" id="JQNX01000006">
    <property type="protein sequence ID" value="KIE58202.1"/>
    <property type="molecule type" value="Genomic_DNA"/>
</dbReference>
<dbReference type="SMART" id="SM00382">
    <property type="entry name" value="AAA"/>
    <property type="match status" value="1"/>
</dbReference>
<organism evidence="6 8">
    <name type="scientific">Methylacidiphilum kamchatkense Kam1</name>
    <dbReference type="NCBI Taxonomy" id="1202785"/>
    <lineage>
        <taxon>Bacteria</taxon>
        <taxon>Pseudomonadati</taxon>
        <taxon>Verrucomicrobiota</taxon>
        <taxon>Methylacidiphilae</taxon>
        <taxon>Methylacidiphilales</taxon>
        <taxon>Methylacidiphilaceae</taxon>
        <taxon>Methylacidiphilum (ex Ratnadevi et al. 2023)</taxon>
    </lineage>
</organism>
<dbReference type="InterPro" id="IPR027417">
    <property type="entry name" value="P-loop_NTPase"/>
</dbReference>
<evidence type="ECO:0000259" key="4">
    <source>
        <dbReference type="PROSITE" id="PS50893"/>
    </source>
</evidence>
<dbReference type="OrthoDB" id="9772862at2"/>
<dbReference type="PANTHER" id="PTHR43023:SF3">
    <property type="entry name" value="PROTEIN TRIGALACTOSYLDIACYLGLYCEROL 3, CHLOROPLASTIC"/>
    <property type="match status" value="1"/>
</dbReference>
<dbReference type="Proteomes" id="UP000031594">
    <property type="component" value="Unassembled WGS sequence"/>
</dbReference>
<dbReference type="Proteomes" id="UP000315925">
    <property type="component" value="Chromosome"/>
</dbReference>
<name>A0A0C1RJF2_9BACT</name>
<evidence type="ECO:0000313" key="8">
    <source>
        <dbReference type="Proteomes" id="UP000315925"/>
    </source>
</evidence>
<keyword evidence="7" id="KW-1185">Reference proteome</keyword>
<evidence type="ECO:0000256" key="2">
    <source>
        <dbReference type="ARBA" id="ARBA00022741"/>
    </source>
</evidence>
<dbReference type="Gene3D" id="3.40.50.300">
    <property type="entry name" value="P-loop containing nucleotide triphosphate hydrolases"/>
    <property type="match status" value="1"/>
</dbReference>
<feature type="domain" description="ABC transporter" evidence="4">
    <location>
        <begin position="2"/>
        <end position="238"/>
    </location>
</feature>
<accession>A0A0C1RJF2</accession>
<sequence length="248" mass="27573">MLKVVNIKKTFNGTVVLDGVNFEVLEGDRFMIIGRSGGGKSVLLRIILGLIKPDSGEVWYKGQNIVTLSERKLAPLRRDMGMVFQNGALFDFMTVEENVAFALREKGGMSEKEIKKEVSELLERLLLKGQEKKMPSELSGGMRKRVAVARAVIAKPKIIFFDEPTAGLDPIASSELNALICSLNKEFNVTTVIVTHDMEAVRQLGITVAMLYNGKIYRIGTPQEFEASKDPVIRNFVHGIIESEVRCN</sequence>
<keyword evidence="3 6" id="KW-0067">ATP-binding</keyword>
<dbReference type="GO" id="GO:0016887">
    <property type="term" value="F:ATP hydrolysis activity"/>
    <property type="evidence" value="ECO:0007669"/>
    <property type="project" value="InterPro"/>
</dbReference>
<dbReference type="GO" id="GO:0005524">
    <property type="term" value="F:ATP binding"/>
    <property type="evidence" value="ECO:0007669"/>
    <property type="project" value="UniProtKB-KW"/>
</dbReference>
<dbReference type="Pfam" id="PF00005">
    <property type="entry name" value="ABC_tran"/>
    <property type="match status" value="1"/>
</dbReference>
<evidence type="ECO:0000313" key="7">
    <source>
        <dbReference type="Proteomes" id="UP000031594"/>
    </source>
</evidence>
<dbReference type="KEGG" id="mkc:kam1_851"/>
<evidence type="ECO:0000256" key="3">
    <source>
        <dbReference type="ARBA" id="ARBA00022840"/>
    </source>
</evidence>